<reference evidence="2" key="1">
    <citation type="submission" date="2016-10" db="EMBL/GenBank/DDBJ databases">
        <authorList>
            <person name="Varghese N."/>
            <person name="Submissions S."/>
        </authorList>
    </citation>
    <scope>NUCLEOTIDE SEQUENCE [LARGE SCALE GENOMIC DNA]</scope>
    <source>
        <strain evidence="2">Nm69</strain>
    </source>
</reference>
<keyword evidence="2" id="KW-1185">Reference proteome</keyword>
<gene>
    <name evidence="1" type="ORF">SAMN05216302_102156</name>
</gene>
<accession>A0A1I4DIV2</accession>
<evidence type="ECO:0000313" key="2">
    <source>
        <dbReference type="Proteomes" id="UP000199533"/>
    </source>
</evidence>
<evidence type="ECO:0000313" key="1">
    <source>
        <dbReference type="EMBL" id="SFK93023.1"/>
    </source>
</evidence>
<dbReference type="Proteomes" id="UP000199533">
    <property type="component" value="Unassembled WGS sequence"/>
</dbReference>
<proteinExistence type="predicted"/>
<dbReference type="AlphaFoldDB" id="A0A1I4DIV2"/>
<dbReference type="OrthoDB" id="9182782at2"/>
<dbReference type="STRING" id="52441.SAMN05216302_102156"/>
<protein>
    <submittedName>
        <fullName evidence="1">Uncharacterized protein</fullName>
    </submittedName>
</protein>
<dbReference type="RefSeq" id="WP_090700787.1">
    <property type="nucleotide sequence ID" value="NZ_FOSP01000021.1"/>
</dbReference>
<dbReference type="EMBL" id="FOSP01000021">
    <property type="protein sequence ID" value="SFK93023.1"/>
    <property type="molecule type" value="Genomic_DNA"/>
</dbReference>
<name>A0A1I4DIV2_9PROT</name>
<sequence>MSLTLNEISSVLGVSKPTASALKNGKYKAADTVAKYEALINVVEKAANKSDSKTDPDSICAACPRDDCTGCRLAELINL</sequence>
<organism evidence="1 2">
    <name type="scientific">Nitrosomonas aestuarii</name>
    <dbReference type="NCBI Taxonomy" id="52441"/>
    <lineage>
        <taxon>Bacteria</taxon>
        <taxon>Pseudomonadati</taxon>
        <taxon>Pseudomonadota</taxon>
        <taxon>Betaproteobacteria</taxon>
        <taxon>Nitrosomonadales</taxon>
        <taxon>Nitrosomonadaceae</taxon>
        <taxon>Nitrosomonas</taxon>
    </lineage>
</organism>